<dbReference type="PANTHER" id="PTHR15469:SF0">
    <property type="entry name" value="NADH DEHYDROGENASE [UBIQUINONE] 1 BETA SUBCOMPLEX SUBUNIT 4"/>
    <property type="match status" value="1"/>
</dbReference>
<keyword evidence="20" id="KW-1185">Reference proteome</keyword>
<dbReference type="EMBL" id="CT574587">
    <property type="status" value="NOT_ANNOTATED_CDS"/>
    <property type="molecule type" value="Genomic_DNA"/>
</dbReference>
<keyword evidence="7" id="KW-0679">Respiratory chain</keyword>
<evidence type="ECO:0000313" key="18">
    <source>
        <dbReference type="Ensembl" id="ENSDARP00000074959"/>
    </source>
</evidence>
<dbReference type="ZFIN" id="ZDB-GENE-040426-1973">
    <property type="gene designation" value="ndufb4"/>
</dbReference>
<dbReference type="GeneID" id="406306"/>
<dbReference type="Ensembl" id="ENSDART00000181493.1">
    <property type="protein sequence ID" value="ENSDARP00000147193.1"/>
    <property type="gene ID" value="ENSDARG00000110786.1"/>
</dbReference>
<dbReference type="AGR" id="ZFIN:ZDB-GENE-040426-1973"/>
<feature type="transmembrane region" description="Helical" evidence="16">
    <location>
        <begin position="88"/>
        <end position="106"/>
    </location>
</feature>
<dbReference type="Ensembl" id="ENSDART00000080510.6">
    <property type="protein sequence ID" value="ENSDARP00000074959.4"/>
    <property type="gene ID" value="ENSDARG00000019332.10"/>
</dbReference>
<sequence>MSRLREYKPAPLATLPKTLDPDEYYNLSPEYRRAEEERTALRSQMKRQYQMQLNNPYRKELIEDPALTRWLHARNIVYPHFRPSTKSSLIGVAFGALPLVLLYFVLKTDRDKRDSKIDAGTYKRPFKLSS</sequence>
<gene>
    <name evidence="17 18 21 22" type="primary">ndufb4</name>
    <name evidence="21" type="synonym">fj49f11</name>
    <name evidence="21" type="synonym">wu:fj49f10</name>
    <name evidence="21" type="synonym">wu:fj49f11</name>
    <name evidence="21" type="synonym">zgc:73370</name>
</gene>
<evidence type="ECO:0000313" key="19">
    <source>
        <dbReference type="Ensembl" id="ENSDARP00000147193"/>
    </source>
</evidence>
<evidence type="ECO:0000313" key="21">
    <source>
        <dbReference type="RefSeq" id="NP_998198.1"/>
    </source>
</evidence>
<keyword evidence="11 16" id="KW-1133">Transmembrane helix</keyword>
<keyword evidence="13 16" id="KW-0472">Membrane</keyword>
<evidence type="ECO:0000256" key="16">
    <source>
        <dbReference type="SAM" id="Phobius"/>
    </source>
</evidence>
<dbReference type="Ensembl" id="ENSDART00000182289.1">
    <property type="protein sequence ID" value="ENSDARP00000153824.1"/>
    <property type="gene ID" value="ENSDARG00000113951.1"/>
</dbReference>
<evidence type="ECO:0000256" key="14">
    <source>
        <dbReference type="ARBA" id="ARBA00030212"/>
    </source>
</evidence>
<evidence type="ECO:0000256" key="8">
    <source>
        <dbReference type="ARBA" id="ARBA00022692"/>
    </source>
</evidence>
<evidence type="ECO:0000256" key="13">
    <source>
        <dbReference type="ARBA" id="ARBA00023136"/>
    </source>
</evidence>
<keyword evidence="23" id="KW-1267">Proteomics identification</keyword>
<evidence type="ECO:0000256" key="2">
    <source>
        <dbReference type="ARBA" id="ARBA00004298"/>
    </source>
</evidence>
<dbReference type="PANTHER" id="PTHR15469">
    <property type="entry name" value="NADH-UBIQUINONE OXIDOREDUCTASE B15 SUBUNIT"/>
    <property type="match status" value="1"/>
</dbReference>
<comment type="similarity">
    <text evidence="3">Belongs to the complex I NDUFB4 subunit family.</text>
</comment>
<protein>
    <recommendedName>
        <fullName evidence="5">NADH dehydrogenase [ubiquinone] 1 beta subcomplex subunit 4</fullName>
    </recommendedName>
    <alternativeName>
        <fullName evidence="14">Complex I-B15</fullName>
    </alternativeName>
    <alternativeName>
        <fullName evidence="15">NADH-ubiquinone oxidoreductase B15 subunit</fullName>
    </alternativeName>
</protein>
<reference evidence="18" key="2">
    <citation type="submission" date="2012-02" db="UniProtKB">
        <authorList>
            <consortium name="Ensembl"/>
        </authorList>
    </citation>
    <scope>IDENTIFICATION</scope>
    <source>
        <strain evidence="18">Tuebingen</strain>
    </source>
</reference>
<keyword evidence="9" id="KW-0999">Mitochondrion inner membrane</keyword>
<dbReference type="Proteomes" id="UP000000437">
    <property type="component" value="Chromosome 24"/>
</dbReference>
<comment type="subcellular location">
    <subcellularLocation>
        <location evidence="2">Mitochondrion inner membrane</location>
        <topology evidence="2">Single-pass membrane protein</topology>
        <orientation evidence="2">Matrix side</orientation>
    </subcellularLocation>
</comment>
<dbReference type="OrthoDB" id="5818798at2759"/>
<evidence type="ECO:0007829" key="23">
    <source>
        <dbReference type="PeptideAtlas" id="Q6PBK0"/>
    </source>
</evidence>
<evidence type="ECO:0000313" key="20">
    <source>
        <dbReference type="Proteomes" id="UP000000437"/>
    </source>
</evidence>
<evidence type="ECO:0000256" key="12">
    <source>
        <dbReference type="ARBA" id="ARBA00023128"/>
    </source>
</evidence>
<reference evidence="17" key="1">
    <citation type="submission" date="2003-10" db="EMBL/GenBank/DDBJ databases">
        <authorList>
            <consortium name="NIH - Zebrafish Gene Collection (ZGC) project"/>
        </authorList>
    </citation>
    <scope>NUCLEOTIDE SEQUENCE [LARGE SCALE MRNA]</scope>
    <source>
        <strain evidence="17">Wild-type</strain>
        <tissue evidence="17">Eye</tissue>
    </source>
</reference>
<evidence type="ECO:0000313" key="22">
    <source>
        <dbReference type="ZFIN" id="ZDB-GENE-040426-1973"/>
    </source>
</evidence>
<evidence type="ECO:0000256" key="11">
    <source>
        <dbReference type="ARBA" id="ARBA00022989"/>
    </source>
</evidence>
<dbReference type="InterPro" id="IPR009866">
    <property type="entry name" value="NADH_UbQ_OxRdtase_NDUFB4_su"/>
</dbReference>
<evidence type="ECO:0000313" key="17">
    <source>
        <dbReference type="EMBL" id="AAH59680.1"/>
    </source>
</evidence>
<reference evidence="21" key="4">
    <citation type="journal article" date="2016" name="BMC Genomics">
        <title>Gene evolution and gene expression after whole genome duplication in fish: the PhyloFish database.</title>
        <authorList>
            <person name="Pasquier J."/>
            <person name="Cabau C."/>
            <person name="Nguyen T."/>
            <person name="Jouanno E."/>
            <person name="Severac D."/>
            <person name="Braasch I."/>
            <person name="Journot L."/>
            <person name="Pontarotti P."/>
            <person name="Klopp C."/>
            <person name="Postlethwait J.H."/>
            <person name="Guiguen Y."/>
            <person name="Bobe J."/>
        </authorList>
    </citation>
    <scope>NUCLEOTIDE SEQUENCE</scope>
</reference>
<accession>A0A8M1PG61</accession>
<dbReference type="EMBL" id="BC059680">
    <property type="protein sequence ID" value="AAH59680.1"/>
    <property type="molecule type" value="mRNA"/>
</dbReference>
<reference evidence="19" key="7">
    <citation type="submission" date="2018-04" db="UniProtKB">
        <authorList>
            <consortium name="Ensembl"/>
        </authorList>
    </citation>
    <scope>IDENTIFICATION</scope>
    <source>
        <strain evidence="19">Tuebingen</strain>
    </source>
</reference>
<evidence type="ECO:0000256" key="6">
    <source>
        <dbReference type="ARBA" id="ARBA00022448"/>
    </source>
</evidence>
<reference evidence="18 20" key="3">
    <citation type="journal article" date="2013" name="Nature">
        <title>The zebrafish reference genome sequence and its relationship to the human genome.</title>
        <authorList>
            <consortium name="Genome Reference Consortium Zebrafish"/>
            <person name="Howe K."/>
            <person name="Clark M.D."/>
            <person name="Torroja C.F."/>
            <person name="Torrance J."/>
            <person name="Berthelot C."/>
            <person name="Muffato M."/>
            <person name="Collins J.E."/>
            <person name="Humphray S."/>
            <person name="McLaren K."/>
            <person name="Matthews L."/>
            <person name="McLaren S."/>
            <person name="Sealy I."/>
            <person name="Caccamo M."/>
            <person name="Churcher C."/>
            <person name="Scott C."/>
            <person name="Barrett J.C."/>
            <person name="Koch R."/>
            <person name="Rauch G.J."/>
            <person name="White S."/>
            <person name="Chow W."/>
            <person name="Kilian B."/>
            <person name="Quintais L.T."/>
            <person name="Guerra-Assuncao J.A."/>
            <person name="Zhou Y."/>
            <person name="Gu Y."/>
            <person name="Yen J."/>
            <person name="Vogel J.H."/>
            <person name="Eyre T."/>
            <person name="Redmond S."/>
            <person name="Banerjee R."/>
            <person name="Chi J."/>
            <person name="Fu B."/>
            <person name="Langley E."/>
            <person name="Maguire S.F."/>
            <person name="Laird G.K."/>
            <person name="Lloyd D."/>
            <person name="Kenyon E."/>
            <person name="Donaldson S."/>
            <person name="Sehra H."/>
            <person name="Almeida-King J."/>
            <person name="Loveland J."/>
            <person name="Trevanion S."/>
            <person name="Jones M."/>
            <person name="Quail M."/>
            <person name="Willey D."/>
            <person name="Hunt A."/>
            <person name="Burton J."/>
            <person name="Sims S."/>
            <person name="McLay K."/>
            <person name="Plumb B."/>
            <person name="Davis J."/>
            <person name="Clee C."/>
            <person name="Oliver K."/>
            <person name="Clark R."/>
            <person name="Riddle C."/>
            <person name="Elliot D."/>
            <person name="Eliott D."/>
            <person name="Threadgold G."/>
            <person name="Harden G."/>
            <person name="Ware D."/>
            <person name="Begum S."/>
            <person name="Mortimore B."/>
            <person name="Mortimer B."/>
            <person name="Kerry G."/>
            <person name="Heath P."/>
            <person name="Phillimore B."/>
            <person name="Tracey A."/>
            <person name="Corby N."/>
            <person name="Dunn M."/>
            <person name="Johnson C."/>
            <person name="Wood J."/>
            <person name="Clark S."/>
            <person name="Pelan S."/>
            <person name="Griffiths G."/>
            <person name="Smith M."/>
            <person name="Glithero R."/>
            <person name="Howden P."/>
            <person name="Barker N."/>
            <person name="Lloyd C."/>
            <person name="Stevens C."/>
            <person name="Harley J."/>
            <person name="Holt K."/>
            <person name="Panagiotidis G."/>
            <person name="Lovell J."/>
            <person name="Beasley H."/>
            <person name="Henderson C."/>
            <person name="Gordon D."/>
            <person name="Auger K."/>
            <person name="Wright D."/>
            <person name="Collins J."/>
            <person name="Raisen C."/>
            <person name="Dyer L."/>
            <person name="Leung K."/>
            <person name="Robertson L."/>
            <person name="Ambridge K."/>
            <person name="Leongamornlert D."/>
            <person name="McGuire S."/>
            <person name="Gilderthorp R."/>
            <person name="Griffiths C."/>
            <person name="Manthravadi D."/>
            <person name="Nichol S."/>
            <person name="Barker G."/>
            <person name="Whitehead S."/>
            <person name="Kay M."/>
            <person name="Brown J."/>
            <person name="Murnane C."/>
            <person name="Gray E."/>
            <person name="Humphries M."/>
            <person name="Sycamore N."/>
            <person name="Barker D."/>
            <person name="Saunders D."/>
            <person name="Wallis J."/>
            <person name="Babbage A."/>
            <person name="Hammond S."/>
            <person name="Mashreghi-Mohammadi M."/>
            <person name="Barr L."/>
            <person name="Martin S."/>
            <person name="Wray P."/>
            <person name="Ellington A."/>
            <person name="Matthews N."/>
            <person name="Ellwood M."/>
            <person name="Woodmansey R."/>
            <person name="Clark G."/>
            <person name="Cooper J."/>
            <person name="Cooper J."/>
            <person name="Tromans A."/>
            <person name="Grafham D."/>
            <person name="Skuce C."/>
            <person name="Pandian R."/>
            <person name="Andrews R."/>
            <person name="Harrison E."/>
            <person name="Kimberley A."/>
            <person name="Garnett J."/>
            <person name="Fosker N."/>
            <person name="Hall R."/>
            <person name="Garner P."/>
            <person name="Kelly D."/>
            <person name="Bird C."/>
            <person name="Palmer S."/>
            <person name="Gehring I."/>
            <person name="Berger A."/>
            <person name="Dooley C.M."/>
            <person name="Ersan-Urun Z."/>
            <person name="Eser C."/>
            <person name="Geiger H."/>
            <person name="Geisler M."/>
            <person name="Karotki L."/>
            <person name="Kirn A."/>
            <person name="Konantz J."/>
            <person name="Konantz M."/>
            <person name="Oberlander M."/>
            <person name="Rudolph-Geiger S."/>
            <person name="Teucke M."/>
            <person name="Lanz C."/>
            <person name="Raddatz G."/>
            <person name="Osoegawa K."/>
            <person name="Zhu B."/>
            <person name="Rapp A."/>
            <person name="Widaa S."/>
            <person name="Langford C."/>
            <person name="Yang F."/>
            <person name="Schuster S.C."/>
            <person name="Carter N.P."/>
            <person name="Harrow J."/>
            <person name="Ning Z."/>
            <person name="Herrero J."/>
            <person name="Searle S.M."/>
            <person name="Enright A."/>
            <person name="Geisler R."/>
            <person name="Plasterk R.H."/>
            <person name="Lee C."/>
            <person name="Westerfield M."/>
            <person name="de Jong P.J."/>
            <person name="Zon L.I."/>
            <person name="Postlethwait J.H."/>
            <person name="Nusslein-Volhard C."/>
            <person name="Hubbard T.J."/>
            <person name="Roest Crollius H."/>
            <person name="Rogers J."/>
            <person name="Stemple D.L."/>
        </authorList>
    </citation>
    <scope>NUCLEOTIDE SEQUENCE [LARGE SCALE GENOMIC DNA]</scope>
    <source>
        <strain evidence="18">Tuebingen</strain>
    </source>
</reference>
<evidence type="ECO:0000256" key="1">
    <source>
        <dbReference type="ARBA" id="ARBA00003195"/>
    </source>
</evidence>
<dbReference type="GeneTree" id="ENSGT00390000007133"/>
<accession>Q6PBK0</accession>
<evidence type="ECO:0000256" key="5">
    <source>
        <dbReference type="ARBA" id="ARBA00018681"/>
    </source>
</evidence>
<dbReference type="RefSeq" id="NP_998198.1">
    <property type="nucleotide sequence ID" value="NM_213033.1"/>
</dbReference>
<reference evidence="21" key="5">
    <citation type="journal article" date="2017" name="Nat. Commun.">
        <title>Evolution of complexity in the zebrafish synapse proteome.</title>
        <authorList>
            <person name="Bayes A."/>
            <person name="Collins M.O."/>
            <person name="Reig-Viader R."/>
            <person name="Gou G."/>
            <person name="Goulding D."/>
            <person name="Izquierdo A."/>
            <person name="Choudhary J.S."/>
            <person name="Emes R.D."/>
            <person name="Grant S.G."/>
        </authorList>
    </citation>
    <scope>NUCLEOTIDE SEQUENCE</scope>
</reference>
<dbReference type="STRING" id="7955.ENSDARP00000074959"/>
<comment type="function">
    <text evidence="1">Accessory subunit of the mitochondrial membrane respiratory chain NADH dehydrogenase (Complex I), that is believed not to be involved in catalysis. Complex I functions in the transfer of electrons from NADH to the respiratory chain. The immediate electron acceptor for the enzyme is believed to be ubiquinone.</text>
</comment>
<evidence type="ECO:0000256" key="7">
    <source>
        <dbReference type="ARBA" id="ARBA00022660"/>
    </source>
</evidence>
<proteinExistence type="evidence at protein level"/>
<reference evidence="21" key="8">
    <citation type="submission" date="2025-04" db="UniProtKB">
        <authorList>
            <consortium name="RefSeq"/>
        </authorList>
    </citation>
    <scope>IDENTIFICATION</scope>
</reference>
<evidence type="ECO:0000256" key="3">
    <source>
        <dbReference type="ARBA" id="ARBA00007260"/>
    </source>
</evidence>
<keyword evidence="10" id="KW-0249">Electron transport</keyword>
<keyword evidence="17" id="KW-0830">Ubiquinone</keyword>
<comment type="subunit">
    <text evidence="4">Complex I is composed of 45 different subunits.</text>
</comment>
<evidence type="ECO:0000256" key="15">
    <source>
        <dbReference type="ARBA" id="ARBA00030987"/>
    </source>
</evidence>
<name>Q6PBK0_DANRE</name>
<dbReference type="Reactome" id="R-DRE-611105">
    <property type="pathway name" value="Respiratory electron transport"/>
</dbReference>
<dbReference type="CTD" id="4710"/>
<evidence type="ECO:0000256" key="10">
    <source>
        <dbReference type="ARBA" id="ARBA00022982"/>
    </source>
</evidence>
<keyword evidence="8 16" id="KW-0812">Transmembrane</keyword>
<dbReference type="SMR" id="Q6PBK0"/>
<evidence type="ECO:0000256" key="9">
    <source>
        <dbReference type="ARBA" id="ARBA00022792"/>
    </source>
</evidence>
<organism evidence="17">
    <name type="scientific">Danio rerio</name>
    <name type="common">Zebrafish</name>
    <name type="synonym">Brachydanio rerio</name>
    <dbReference type="NCBI Taxonomy" id="7955"/>
    <lineage>
        <taxon>Eukaryota</taxon>
        <taxon>Metazoa</taxon>
        <taxon>Chordata</taxon>
        <taxon>Craniata</taxon>
        <taxon>Vertebrata</taxon>
        <taxon>Euteleostomi</taxon>
        <taxon>Actinopterygii</taxon>
        <taxon>Neopterygii</taxon>
        <taxon>Teleostei</taxon>
        <taxon>Ostariophysi</taxon>
        <taxon>Cypriniformes</taxon>
        <taxon>Danionidae</taxon>
        <taxon>Danioninae</taxon>
        <taxon>Danio</taxon>
    </lineage>
</organism>
<dbReference type="Pfam" id="PF07225">
    <property type="entry name" value="NDUF_B4"/>
    <property type="match status" value="1"/>
</dbReference>
<dbReference type="Bgee" id="ENSDARG00000019332">
    <property type="expression patterns" value="Expressed in muscle tissue and 24 other cell types or tissues"/>
</dbReference>
<dbReference type="AlphaFoldDB" id="Q6PBK0"/>
<reference evidence="21" key="6">
    <citation type="journal article" date="2018" name="Nat. Commun.">
        <title>A metabolic interplay coordinated by HLX regulates myeloid differentiation and AML through partly overlapping pathways.</title>
        <authorList>
            <person name="Piragyte I."/>
            <person name="Clapes T."/>
            <person name="Polyzou A."/>
            <person name="Klein Geltink R.I."/>
            <person name="Lefkopoulos S."/>
            <person name="Yin N."/>
            <person name="Cauchy P."/>
            <person name="Curtis J.D."/>
            <person name="Klaeyle L."/>
            <person name="Langa X."/>
            <person name="Beckmann C.C.A."/>
            <person name="Wlodarski M.W."/>
            <person name="Muller P."/>
            <person name="Van Essen D."/>
            <person name="Rambold A."/>
            <person name="Kapp F.G."/>
            <person name="Mione M."/>
            <person name="Buescher J.M."/>
            <person name="Pearce E.L."/>
            <person name="Polyzos A."/>
            <person name="Trompouki E."/>
        </authorList>
    </citation>
    <scope>NUCLEOTIDE SEQUENCE</scope>
</reference>
<dbReference type="GO" id="GO:0045271">
    <property type="term" value="C:respiratory chain complex I"/>
    <property type="evidence" value="ECO:0000318"/>
    <property type="project" value="GO_Central"/>
</dbReference>
<dbReference type="GO" id="GO:0005743">
    <property type="term" value="C:mitochondrial inner membrane"/>
    <property type="evidence" value="ECO:0007669"/>
    <property type="project" value="UniProtKB-SubCell"/>
</dbReference>
<dbReference type="KEGG" id="dre:406306"/>
<dbReference type="OMA" id="VHARANP"/>
<keyword evidence="6" id="KW-0813">Transport</keyword>
<evidence type="ECO:0000256" key="4">
    <source>
        <dbReference type="ARBA" id="ARBA00011533"/>
    </source>
</evidence>
<keyword evidence="12" id="KW-0496">Mitochondrion</keyword>